<dbReference type="InterPro" id="IPR036259">
    <property type="entry name" value="MFS_trans_sf"/>
</dbReference>
<dbReference type="GO" id="GO:0022857">
    <property type="term" value="F:transmembrane transporter activity"/>
    <property type="evidence" value="ECO:0007669"/>
    <property type="project" value="InterPro"/>
</dbReference>
<sequence length="431" mass="46282">MSPNPSPNSSPKKSYKKTSPKRLPLQFWIVASIAFINSVSFTIIIPVLYPYAKDFGLSDFQASLLTTAYSLSQFLGTPILGQMSDRWGRKPLLVISLLGTVVANLVAAIAWFPILLFGARILDGITGGNNSIAQAVVSDITSAEDRTRAFGIYSGLFRLGFVAGPPLSYLAQTVPPIPGISSLGMSFLVSAAIALIAALMCFFFLPETSSRSNTPQDQTDNSETNPASKRSVKNFDFISLFTALGRPVIGRILLMTFLNGFTFTIFTFAFQPFFIKVLGQDEKNLAIAFVAFGVLAFASQVFALEPLRKRFSLVNVLVGALIARGILFMLMPALPNIFAFSILLGFFGLVNAFPMPLIDSVLSTRSSERQQGEALGLNASYLSISNAIGPAVSGLLVTAFGYSMPFWVAGALTIVVAAFAITLKTPASEPS</sequence>
<comment type="caution">
    <text evidence="9">The sequence shown here is derived from an EMBL/GenBank/DDBJ whole genome shotgun (WGS) entry which is preliminary data.</text>
</comment>
<organism evidence="9 10">
    <name type="scientific">Phormidesmis priestleyi Ana</name>
    <dbReference type="NCBI Taxonomy" id="1666911"/>
    <lineage>
        <taxon>Bacteria</taxon>
        <taxon>Bacillati</taxon>
        <taxon>Cyanobacteriota</taxon>
        <taxon>Cyanophyceae</taxon>
        <taxon>Leptolyngbyales</taxon>
        <taxon>Leptolyngbyaceae</taxon>
        <taxon>Phormidesmis</taxon>
    </lineage>
</organism>
<evidence type="ECO:0000313" key="9">
    <source>
        <dbReference type="EMBL" id="KPQ36401.1"/>
    </source>
</evidence>
<feature type="transmembrane region" description="Helical" evidence="7">
    <location>
        <begin position="252"/>
        <end position="273"/>
    </location>
</feature>
<evidence type="ECO:0000256" key="1">
    <source>
        <dbReference type="ARBA" id="ARBA00004651"/>
    </source>
</evidence>
<evidence type="ECO:0000256" key="7">
    <source>
        <dbReference type="SAM" id="Phobius"/>
    </source>
</evidence>
<evidence type="ECO:0000259" key="8">
    <source>
        <dbReference type="PROSITE" id="PS50850"/>
    </source>
</evidence>
<protein>
    <submittedName>
        <fullName evidence="9">Arabinose efflux permease</fullName>
    </submittedName>
</protein>
<dbReference type="InterPro" id="IPR011701">
    <property type="entry name" value="MFS"/>
</dbReference>
<feature type="transmembrane region" description="Helical" evidence="7">
    <location>
        <begin position="183"/>
        <end position="205"/>
    </location>
</feature>
<dbReference type="EMBL" id="LJZR01000006">
    <property type="protein sequence ID" value="KPQ36401.1"/>
    <property type="molecule type" value="Genomic_DNA"/>
</dbReference>
<dbReference type="PANTHER" id="PTHR43124">
    <property type="entry name" value="PURINE EFFLUX PUMP PBUE"/>
    <property type="match status" value="1"/>
</dbReference>
<feature type="transmembrane region" description="Helical" evidence="7">
    <location>
        <begin position="311"/>
        <end position="331"/>
    </location>
</feature>
<dbReference type="Gene3D" id="1.20.1250.20">
    <property type="entry name" value="MFS general substrate transporter like domains"/>
    <property type="match status" value="1"/>
</dbReference>
<feature type="transmembrane region" description="Helical" evidence="7">
    <location>
        <begin position="379"/>
        <end position="400"/>
    </location>
</feature>
<gene>
    <name evidence="9" type="ORF">HLUCCA11_05945</name>
</gene>
<keyword evidence="5 7" id="KW-1133">Transmembrane helix</keyword>
<dbReference type="SUPFAM" id="SSF103473">
    <property type="entry name" value="MFS general substrate transporter"/>
    <property type="match status" value="1"/>
</dbReference>
<accession>A0A0P8BQY9</accession>
<keyword evidence="4 7" id="KW-0812">Transmembrane</keyword>
<keyword evidence="6 7" id="KW-0472">Membrane</keyword>
<proteinExistence type="inferred from homology"/>
<evidence type="ECO:0000313" key="10">
    <source>
        <dbReference type="Proteomes" id="UP000050465"/>
    </source>
</evidence>
<evidence type="ECO:0000256" key="5">
    <source>
        <dbReference type="ARBA" id="ARBA00022989"/>
    </source>
</evidence>
<evidence type="ECO:0000256" key="4">
    <source>
        <dbReference type="ARBA" id="ARBA00022692"/>
    </source>
</evidence>
<dbReference type="CDD" id="cd17330">
    <property type="entry name" value="MFS_SLC46_TetA_like"/>
    <property type="match status" value="1"/>
</dbReference>
<dbReference type="PROSITE" id="PS50850">
    <property type="entry name" value="MFS"/>
    <property type="match status" value="1"/>
</dbReference>
<feature type="transmembrane region" description="Helical" evidence="7">
    <location>
        <begin position="92"/>
        <end position="114"/>
    </location>
</feature>
<dbReference type="AlphaFoldDB" id="A0A0P8BQY9"/>
<feature type="domain" description="Major facilitator superfamily (MFS) profile" evidence="8">
    <location>
        <begin position="26"/>
        <end position="428"/>
    </location>
</feature>
<dbReference type="PRINTS" id="PR01035">
    <property type="entry name" value="TCRTETA"/>
</dbReference>
<comment type="similarity">
    <text evidence="2">Belongs to the major facilitator superfamily. TCR/Tet family.</text>
</comment>
<dbReference type="STRING" id="1666911.HLUCCA11_05945"/>
<feature type="transmembrane region" description="Helical" evidence="7">
    <location>
        <begin position="406"/>
        <end position="423"/>
    </location>
</feature>
<evidence type="ECO:0000256" key="2">
    <source>
        <dbReference type="ARBA" id="ARBA00007520"/>
    </source>
</evidence>
<keyword evidence="3" id="KW-1003">Cell membrane</keyword>
<dbReference type="Pfam" id="PF07690">
    <property type="entry name" value="MFS_1"/>
    <property type="match status" value="1"/>
</dbReference>
<dbReference type="Proteomes" id="UP000050465">
    <property type="component" value="Unassembled WGS sequence"/>
</dbReference>
<feature type="transmembrane region" description="Helical" evidence="7">
    <location>
        <begin position="285"/>
        <end position="304"/>
    </location>
</feature>
<dbReference type="PATRIC" id="fig|1666911.3.peg.5111"/>
<dbReference type="InterPro" id="IPR020846">
    <property type="entry name" value="MFS_dom"/>
</dbReference>
<dbReference type="InterPro" id="IPR005829">
    <property type="entry name" value="Sugar_transporter_CS"/>
</dbReference>
<name>A0A0P8BQY9_9CYAN</name>
<dbReference type="GO" id="GO:0005886">
    <property type="term" value="C:plasma membrane"/>
    <property type="evidence" value="ECO:0007669"/>
    <property type="project" value="UniProtKB-SubCell"/>
</dbReference>
<feature type="transmembrane region" description="Helical" evidence="7">
    <location>
        <begin position="337"/>
        <end position="358"/>
    </location>
</feature>
<reference evidence="9 10" key="1">
    <citation type="submission" date="2015-09" db="EMBL/GenBank/DDBJ databases">
        <title>Identification and resolution of microdiversity through metagenomic sequencing of parallel consortia.</title>
        <authorList>
            <person name="Nelson W.C."/>
            <person name="Romine M.F."/>
            <person name="Lindemann S.R."/>
        </authorList>
    </citation>
    <scope>NUCLEOTIDE SEQUENCE [LARGE SCALE GENOMIC DNA]</scope>
    <source>
        <strain evidence="9">Ana</strain>
    </source>
</reference>
<comment type="subcellular location">
    <subcellularLocation>
        <location evidence="1">Cell membrane</location>
        <topology evidence="1">Multi-pass membrane protein</topology>
    </subcellularLocation>
</comment>
<evidence type="ECO:0000256" key="6">
    <source>
        <dbReference type="ARBA" id="ARBA00023136"/>
    </source>
</evidence>
<dbReference type="PROSITE" id="PS00216">
    <property type="entry name" value="SUGAR_TRANSPORT_1"/>
    <property type="match status" value="1"/>
</dbReference>
<feature type="transmembrane region" description="Helical" evidence="7">
    <location>
        <begin position="25"/>
        <end position="48"/>
    </location>
</feature>
<evidence type="ECO:0000256" key="3">
    <source>
        <dbReference type="ARBA" id="ARBA00022475"/>
    </source>
</evidence>
<dbReference type="InterPro" id="IPR050189">
    <property type="entry name" value="MFS_Efflux_Transporters"/>
</dbReference>
<dbReference type="PANTHER" id="PTHR43124:SF3">
    <property type="entry name" value="CHLORAMPHENICOL EFFLUX PUMP RV0191"/>
    <property type="match status" value="1"/>
</dbReference>
<dbReference type="InterPro" id="IPR001958">
    <property type="entry name" value="Tet-R_TetA/multi-R_MdtG-like"/>
</dbReference>